<evidence type="ECO:0000313" key="2">
    <source>
        <dbReference type="EMBL" id="KAF1963177.1"/>
    </source>
</evidence>
<keyword evidence="1" id="KW-0472">Membrane</keyword>
<feature type="transmembrane region" description="Helical" evidence="1">
    <location>
        <begin position="152"/>
        <end position="172"/>
    </location>
</feature>
<gene>
    <name evidence="2" type="ORF">CC80DRAFT_107309</name>
</gene>
<organism evidence="2 3">
    <name type="scientific">Byssothecium circinans</name>
    <dbReference type="NCBI Taxonomy" id="147558"/>
    <lineage>
        <taxon>Eukaryota</taxon>
        <taxon>Fungi</taxon>
        <taxon>Dikarya</taxon>
        <taxon>Ascomycota</taxon>
        <taxon>Pezizomycotina</taxon>
        <taxon>Dothideomycetes</taxon>
        <taxon>Pleosporomycetidae</taxon>
        <taxon>Pleosporales</taxon>
        <taxon>Massarineae</taxon>
        <taxon>Massarinaceae</taxon>
        <taxon>Byssothecium</taxon>
    </lineage>
</organism>
<accession>A0A6A5UQ30</accession>
<keyword evidence="1" id="KW-1133">Transmembrane helix</keyword>
<feature type="transmembrane region" description="Helical" evidence="1">
    <location>
        <begin position="20"/>
        <end position="39"/>
    </location>
</feature>
<evidence type="ECO:0000256" key="1">
    <source>
        <dbReference type="SAM" id="Phobius"/>
    </source>
</evidence>
<keyword evidence="3" id="KW-1185">Reference proteome</keyword>
<sequence length="182" mass="21387">MYPGNKQHGTRRGTTRYGGGGAYMLARTGIVMLSFSCSASHKKKKVKTKVKPELDRSRRKRRRRRRWWWWWRERNTVGKEVEKGEFFFFRPRSASQTDTTRGTVTVRTEGKGGRESRIFFLFAMCGAMVLWCYGSVVCCTCMYVSWCMYRCSWLVWSGLCITVLYYAILYCMSMTMNSARIK</sequence>
<reference evidence="2" key="1">
    <citation type="journal article" date="2020" name="Stud. Mycol.">
        <title>101 Dothideomycetes genomes: a test case for predicting lifestyles and emergence of pathogens.</title>
        <authorList>
            <person name="Haridas S."/>
            <person name="Albert R."/>
            <person name="Binder M."/>
            <person name="Bloem J."/>
            <person name="Labutti K."/>
            <person name="Salamov A."/>
            <person name="Andreopoulos B."/>
            <person name="Baker S."/>
            <person name="Barry K."/>
            <person name="Bills G."/>
            <person name="Bluhm B."/>
            <person name="Cannon C."/>
            <person name="Castanera R."/>
            <person name="Culley D."/>
            <person name="Daum C."/>
            <person name="Ezra D."/>
            <person name="Gonzalez J."/>
            <person name="Henrissat B."/>
            <person name="Kuo A."/>
            <person name="Liang C."/>
            <person name="Lipzen A."/>
            <person name="Lutzoni F."/>
            <person name="Magnuson J."/>
            <person name="Mondo S."/>
            <person name="Nolan M."/>
            <person name="Ohm R."/>
            <person name="Pangilinan J."/>
            <person name="Park H.-J."/>
            <person name="Ramirez L."/>
            <person name="Alfaro M."/>
            <person name="Sun H."/>
            <person name="Tritt A."/>
            <person name="Yoshinaga Y."/>
            <person name="Zwiers L.-H."/>
            <person name="Turgeon B."/>
            <person name="Goodwin S."/>
            <person name="Spatafora J."/>
            <person name="Crous P."/>
            <person name="Grigoriev I."/>
        </authorList>
    </citation>
    <scope>NUCLEOTIDE SEQUENCE</scope>
    <source>
        <strain evidence="2">CBS 675.92</strain>
    </source>
</reference>
<dbReference type="EMBL" id="ML976978">
    <property type="protein sequence ID" value="KAF1963177.1"/>
    <property type="molecule type" value="Genomic_DNA"/>
</dbReference>
<protein>
    <submittedName>
        <fullName evidence="2">Uncharacterized protein</fullName>
    </submittedName>
</protein>
<keyword evidence="1" id="KW-0812">Transmembrane</keyword>
<dbReference type="AlphaFoldDB" id="A0A6A5UQ30"/>
<evidence type="ECO:0000313" key="3">
    <source>
        <dbReference type="Proteomes" id="UP000800035"/>
    </source>
</evidence>
<name>A0A6A5UQ30_9PLEO</name>
<dbReference type="Proteomes" id="UP000800035">
    <property type="component" value="Unassembled WGS sequence"/>
</dbReference>
<proteinExistence type="predicted"/>
<feature type="transmembrane region" description="Helical" evidence="1">
    <location>
        <begin position="118"/>
        <end position="146"/>
    </location>
</feature>